<feature type="region of interest" description="Disordered" evidence="1">
    <location>
        <begin position="1"/>
        <end position="26"/>
    </location>
</feature>
<proteinExistence type="predicted"/>
<accession>A0ABR8UIA4</accession>
<dbReference type="EMBL" id="JACSQJ010000002">
    <property type="protein sequence ID" value="MBD7987751.1"/>
    <property type="molecule type" value="Genomic_DNA"/>
</dbReference>
<dbReference type="RefSeq" id="WP_191728950.1">
    <property type="nucleotide sequence ID" value="NZ_JACSQJ010000002.1"/>
</dbReference>
<sequence length="258" mass="28421">MNDRRDTNPDANRDPITGAPGSHPVGVAAGGTAGAIAGAAVGSIFGPIGTLVGGGIGAVGGAAGGKALAERVDPTAEVEYWREGAVSRDYYQADRDFDRDYAPAYRMGTEYRNEAGARDWSEAEPQLKQRWEQSRAESSLDWDSARPAVRDAYDRTQRTYGAYEDTDRHYEQNYNKTDYYSQDHGFDDYRPAYRYGTQARASRPEAAWSPQTESELERGWEQARGESKLGWAQAKGAVKDAWHRVENRLPGDADGDGR</sequence>
<name>A0ABR8UIA4_9GAMM</name>
<reference evidence="2 3" key="1">
    <citation type="submission" date="2020-08" db="EMBL/GenBank/DDBJ databases">
        <title>A Genomic Blueprint of the Chicken Gut Microbiome.</title>
        <authorList>
            <person name="Gilroy R."/>
            <person name="Ravi A."/>
            <person name="Getino M."/>
            <person name="Pursley I."/>
            <person name="Horton D.L."/>
            <person name="Alikhan N.-F."/>
            <person name="Baker D."/>
            <person name="Gharbi K."/>
            <person name="Hall N."/>
            <person name="Watson M."/>
            <person name="Adriaenssens E.M."/>
            <person name="Foster-Nyarko E."/>
            <person name="Jarju S."/>
            <person name="Secka A."/>
            <person name="Antonio M."/>
            <person name="Oren A."/>
            <person name="Chaudhuri R."/>
            <person name="La Ragione R.M."/>
            <person name="Hildebrand F."/>
            <person name="Pallen M.J."/>
        </authorList>
    </citation>
    <scope>NUCLEOTIDE SEQUENCE [LARGE SCALE GENOMIC DNA]</scope>
    <source>
        <strain evidence="2 3">Sa2BVA3</strain>
    </source>
</reference>
<comment type="caution">
    <text evidence="2">The sequence shown here is derived from an EMBL/GenBank/DDBJ whole genome shotgun (WGS) entry which is preliminary data.</text>
</comment>
<gene>
    <name evidence="2" type="ORF">H9645_06870</name>
</gene>
<evidence type="ECO:0008006" key="4">
    <source>
        <dbReference type="Google" id="ProtNLM"/>
    </source>
</evidence>
<evidence type="ECO:0000256" key="1">
    <source>
        <dbReference type="SAM" id="MobiDB-lite"/>
    </source>
</evidence>
<evidence type="ECO:0000313" key="2">
    <source>
        <dbReference type="EMBL" id="MBD7987751.1"/>
    </source>
</evidence>
<organism evidence="2 3">
    <name type="scientific">Luteimonas colneyensis</name>
    <dbReference type="NCBI Taxonomy" id="2762230"/>
    <lineage>
        <taxon>Bacteria</taxon>
        <taxon>Pseudomonadati</taxon>
        <taxon>Pseudomonadota</taxon>
        <taxon>Gammaproteobacteria</taxon>
        <taxon>Lysobacterales</taxon>
        <taxon>Lysobacteraceae</taxon>
        <taxon>Luteimonas</taxon>
    </lineage>
</organism>
<dbReference type="Proteomes" id="UP000647183">
    <property type="component" value="Unassembled WGS sequence"/>
</dbReference>
<keyword evidence="3" id="KW-1185">Reference proteome</keyword>
<feature type="compositionally biased region" description="Basic and acidic residues" evidence="1">
    <location>
        <begin position="1"/>
        <end position="13"/>
    </location>
</feature>
<protein>
    <recommendedName>
        <fullName evidence="4">Glycine zipper domain-containing protein</fullName>
    </recommendedName>
</protein>
<evidence type="ECO:0000313" key="3">
    <source>
        <dbReference type="Proteomes" id="UP000647183"/>
    </source>
</evidence>